<evidence type="ECO:0000313" key="3">
    <source>
        <dbReference type="Proteomes" id="UP001161406"/>
    </source>
</evidence>
<dbReference type="PANTHER" id="PTHR48090:SF7">
    <property type="entry name" value="RFBJ PROTEIN"/>
    <property type="match status" value="1"/>
</dbReference>
<dbReference type="PANTHER" id="PTHR48090">
    <property type="entry name" value="UNDECAPRENYL-PHOSPHATE 4-DEOXY-4-FORMAMIDO-L-ARABINOSE TRANSFERASE-RELATED"/>
    <property type="match status" value="1"/>
</dbReference>
<dbReference type="InterPro" id="IPR001173">
    <property type="entry name" value="Glyco_trans_2-like"/>
</dbReference>
<dbReference type="EMBL" id="BSNG01000001">
    <property type="protein sequence ID" value="GLQ10659.1"/>
    <property type="molecule type" value="Genomic_DNA"/>
</dbReference>
<evidence type="ECO:0000313" key="2">
    <source>
        <dbReference type="EMBL" id="GLQ10659.1"/>
    </source>
</evidence>
<reference evidence="2" key="2">
    <citation type="submission" date="2023-01" db="EMBL/GenBank/DDBJ databases">
        <title>Draft genome sequence of Devosia yakushimensis strain NBRC 103855.</title>
        <authorList>
            <person name="Sun Q."/>
            <person name="Mori K."/>
        </authorList>
    </citation>
    <scope>NUCLEOTIDE SEQUENCE</scope>
    <source>
        <strain evidence="2">NBRC 103855</strain>
    </source>
</reference>
<sequence>MNEEQNLPYVLPRIPSWVGEIVLVDGNSRDATVDVARRLVPDIIVVNQDRPGKGAALRCGFAAAKGDIIVMLDADGSTDPAEIPAFVGALLSGADFVKGSRFLQGGGTDDMEWYRRFGNWGFVKLVTMRFGGQFTDLCYGYNAFWRDVLQNMSIEKDDGFEIETSMNVQALRAKLKVIEVASREHRRVHGKSNLRSIPDGWRVLSKIMSLGVSEPAPQAAARSSHGMGDVGLARRRFGASE</sequence>
<dbReference type="SUPFAM" id="SSF53448">
    <property type="entry name" value="Nucleotide-diphospho-sugar transferases"/>
    <property type="match status" value="1"/>
</dbReference>
<gene>
    <name evidence="2" type="ORF">GCM10007913_25910</name>
</gene>
<dbReference type="Gene3D" id="3.90.550.10">
    <property type="entry name" value="Spore Coat Polysaccharide Biosynthesis Protein SpsA, Chain A"/>
    <property type="match status" value="1"/>
</dbReference>
<comment type="caution">
    <text evidence="2">The sequence shown here is derived from an EMBL/GenBank/DDBJ whole genome shotgun (WGS) entry which is preliminary data.</text>
</comment>
<dbReference type="CDD" id="cd04179">
    <property type="entry name" value="DPM_DPG-synthase_like"/>
    <property type="match status" value="1"/>
</dbReference>
<proteinExistence type="predicted"/>
<dbReference type="RefSeq" id="WP_284391448.1">
    <property type="nucleotide sequence ID" value="NZ_BSNG01000001.1"/>
</dbReference>
<feature type="domain" description="Glycosyltransferase 2-like" evidence="1">
    <location>
        <begin position="18"/>
        <end position="150"/>
    </location>
</feature>
<dbReference type="Pfam" id="PF00535">
    <property type="entry name" value="Glycos_transf_2"/>
    <property type="match status" value="1"/>
</dbReference>
<keyword evidence="3" id="KW-1185">Reference proteome</keyword>
<dbReference type="Proteomes" id="UP001161406">
    <property type="component" value="Unassembled WGS sequence"/>
</dbReference>
<reference evidence="2" key="1">
    <citation type="journal article" date="2014" name="Int. J. Syst. Evol. Microbiol.">
        <title>Complete genome of a new Firmicutes species belonging to the dominant human colonic microbiota ('Ruminococcus bicirculans') reveals two chromosomes and a selective capacity to utilize plant glucans.</title>
        <authorList>
            <consortium name="NISC Comparative Sequencing Program"/>
            <person name="Wegmann U."/>
            <person name="Louis P."/>
            <person name="Goesmann A."/>
            <person name="Henrissat B."/>
            <person name="Duncan S.H."/>
            <person name="Flint H.J."/>
        </authorList>
    </citation>
    <scope>NUCLEOTIDE SEQUENCE</scope>
    <source>
        <strain evidence="2">NBRC 103855</strain>
    </source>
</reference>
<protein>
    <recommendedName>
        <fullName evidence="1">Glycosyltransferase 2-like domain-containing protein</fullName>
    </recommendedName>
</protein>
<dbReference type="InterPro" id="IPR050256">
    <property type="entry name" value="Glycosyltransferase_2"/>
</dbReference>
<accession>A0ABQ5UHL1</accession>
<name>A0ABQ5UHL1_9HYPH</name>
<organism evidence="2 3">
    <name type="scientific">Devosia yakushimensis</name>
    <dbReference type="NCBI Taxonomy" id="470028"/>
    <lineage>
        <taxon>Bacteria</taxon>
        <taxon>Pseudomonadati</taxon>
        <taxon>Pseudomonadota</taxon>
        <taxon>Alphaproteobacteria</taxon>
        <taxon>Hyphomicrobiales</taxon>
        <taxon>Devosiaceae</taxon>
        <taxon>Devosia</taxon>
    </lineage>
</organism>
<dbReference type="InterPro" id="IPR029044">
    <property type="entry name" value="Nucleotide-diphossugar_trans"/>
</dbReference>
<evidence type="ECO:0000259" key="1">
    <source>
        <dbReference type="Pfam" id="PF00535"/>
    </source>
</evidence>